<keyword evidence="1" id="KW-0472">Membrane</keyword>
<sequence length="180" mass="19539">MEYISFARLIEAVYLPQIIYTVIALTLSCMSSHRSSTSTELLTAATVQVSSDNQSPNSGNPENTYSDIISSSVHNITVIGVYMVIFAIAGNLMCSYFSGDACTIISTYLEIGGGVPVLYSMDISTKIKTALILSLTAFGGLSALFQSRDMIRISGLSFIKYTTGKIVCAFLCFIFYMMCL</sequence>
<accession>A0ABV1I613</accession>
<evidence type="ECO:0000313" key="3">
    <source>
        <dbReference type="Proteomes" id="UP001494672"/>
    </source>
</evidence>
<feature type="transmembrane region" description="Helical" evidence="1">
    <location>
        <begin position="68"/>
        <end position="89"/>
    </location>
</feature>
<protein>
    <submittedName>
        <fullName evidence="2">Uncharacterized protein</fullName>
    </submittedName>
</protein>
<organism evidence="2 3">
    <name type="scientific">Coprococcus aceti</name>
    <dbReference type="NCBI Taxonomy" id="2981786"/>
    <lineage>
        <taxon>Bacteria</taxon>
        <taxon>Bacillati</taxon>
        <taxon>Bacillota</taxon>
        <taxon>Clostridia</taxon>
        <taxon>Lachnospirales</taxon>
        <taxon>Lachnospiraceae</taxon>
        <taxon>Coprococcus</taxon>
    </lineage>
</organism>
<evidence type="ECO:0000313" key="2">
    <source>
        <dbReference type="EMBL" id="MEQ2591651.1"/>
    </source>
</evidence>
<comment type="caution">
    <text evidence="2">The sequence shown here is derived from an EMBL/GenBank/DDBJ whole genome shotgun (WGS) entry which is preliminary data.</text>
</comment>
<evidence type="ECO:0000256" key="1">
    <source>
        <dbReference type="SAM" id="Phobius"/>
    </source>
</evidence>
<gene>
    <name evidence="2" type="ORF">AAAU18_01820</name>
</gene>
<feature type="transmembrane region" description="Helical" evidence="1">
    <location>
        <begin position="158"/>
        <end position="178"/>
    </location>
</feature>
<keyword evidence="1" id="KW-1133">Transmembrane helix</keyword>
<dbReference type="Proteomes" id="UP001494672">
    <property type="component" value="Unassembled WGS sequence"/>
</dbReference>
<proteinExistence type="predicted"/>
<reference evidence="2 3" key="1">
    <citation type="submission" date="2024-04" db="EMBL/GenBank/DDBJ databases">
        <title>Human intestinal bacterial collection.</title>
        <authorList>
            <person name="Pauvert C."/>
            <person name="Hitch T.C.A."/>
            <person name="Clavel T."/>
        </authorList>
    </citation>
    <scope>NUCLEOTIDE SEQUENCE [LARGE SCALE GENOMIC DNA]</scope>
    <source>
        <strain evidence="2 3">CLA-AA-H181</strain>
    </source>
</reference>
<name>A0ABV1I613_9FIRM</name>
<dbReference type="EMBL" id="JBBNGJ010000001">
    <property type="protein sequence ID" value="MEQ2591651.1"/>
    <property type="molecule type" value="Genomic_DNA"/>
</dbReference>
<keyword evidence="1" id="KW-0812">Transmembrane</keyword>
<feature type="transmembrane region" description="Helical" evidence="1">
    <location>
        <begin position="12"/>
        <end position="33"/>
    </location>
</feature>
<keyword evidence="3" id="KW-1185">Reference proteome</keyword>